<accession>A0A512AYL4</accession>
<dbReference type="Pfam" id="PF00581">
    <property type="entry name" value="Rhodanese"/>
    <property type="match status" value="1"/>
</dbReference>
<dbReference type="Gene3D" id="3.40.250.10">
    <property type="entry name" value="Rhodanese-like domain"/>
    <property type="match status" value="1"/>
</dbReference>
<proteinExistence type="predicted"/>
<name>A0A512AYL4_9BACT</name>
<keyword evidence="4" id="KW-1185">Reference proteome</keyword>
<evidence type="ECO:0000313" key="4">
    <source>
        <dbReference type="Proteomes" id="UP000321532"/>
    </source>
</evidence>
<comment type="caution">
    <text evidence="3">The sequence shown here is derived from an EMBL/GenBank/DDBJ whole genome shotgun (WGS) entry which is preliminary data.</text>
</comment>
<evidence type="ECO:0000313" key="3">
    <source>
        <dbReference type="EMBL" id="GEO04597.1"/>
    </source>
</evidence>
<dbReference type="PANTHER" id="PTHR43031:SF1">
    <property type="entry name" value="PYRIDINE NUCLEOTIDE-DISULPHIDE OXIDOREDUCTASE"/>
    <property type="match status" value="1"/>
</dbReference>
<feature type="signal peptide" evidence="1">
    <location>
        <begin position="1"/>
        <end position="25"/>
    </location>
</feature>
<evidence type="ECO:0000256" key="1">
    <source>
        <dbReference type="SAM" id="SignalP"/>
    </source>
</evidence>
<reference evidence="3 4" key="1">
    <citation type="submission" date="2019-07" db="EMBL/GenBank/DDBJ databases">
        <title>Whole genome shotgun sequence of Adhaeribacter aerolatus NBRC 106133.</title>
        <authorList>
            <person name="Hosoyama A."/>
            <person name="Uohara A."/>
            <person name="Ohji S."/>
            <person name="Ichikawa N."/>
        </authorList>
    </citation>
    <scope>NUCLEOTIDE SEQUENCE [LARGE SCALE GENOMIC DNA]</scope>
    <source>
        <strain evidence="3 4">NBRC 106133</strain>
    </source>
</reference>
<dbReference type="PANTHER" id="PTHR43031">
    <property type="entry name" value="FAD-DEPENDENT OXIDOREDUCTASE"/>
    <property type="match status" value="1"/>
</dbReference>
<dbReference type="PROSITE" id="PS50206">
    <property type="entry name" value="RHODANESE_3"/>
    <property type="match status" value="1"/>
</dbReference>
<dbReference type="InterPro" id="IPR036873">
    <property type="entry name" value="Rhodanese-like_dom_sf"/>
</dbReference>
<dbReference type="RefSeq" id="WP_146897865.1">
    <property type="nucleotide sequence ID" value="NZ_BJYS01000016.1"/>
</dbReference>
<keyword evidence="1" id="KW-0732">Signal</keyword>
<dbReference type="InterPro" id="IPR001763">
    <property type="entry name" value="Rhodanese-like_dom"/>
</dbReference>
<sequence>MKKTCFFIFSFFILGLTSLPATVGAAPVPALLQKPVANYQTVDSQGAKAVLAQNAKVTVLDVRTPTEYAGGHLKNALNLNFNHPDFAAQLAKLDKNRPYLVYCAVGGRSSKAAKLMQQMGFKQVINVSEGFNSLKNAGVAVAE</sequence>
<dbReference type="OrthoDB" id="9808735at2"/>
<organism evidence="3 4">
    <name type="scientific">Adhaeribacter aerolatus</name>
    <dbReference type="NCBI Taxonomy" id="670289"/>
    <lineage>
        <taxon>Bacteria</taxon>
        <taxon>Pseudomonadati</taxon>
        <taxon>Bacteroidota</taxon>
        <taxon>Cytophagia</taxon>
        <taxon>Cytophagales</taxon>
        <taxon>Hymenobacteraceae</taxon>
        <taxon>Adhaeribacter</taxon>
    </lineage>
</organism>
<dbReference type="AlphaFoldDB" id="A0A512AYL4"/>
<dbReference type="InterPro" id="IPR050229">
    <property type="entry name" value="GlpE_sulfurtransferase"/>
</dbReference>
<dbReference type="SUPFAM" id="SSF52821">
    <property type="entry name" value="Rhodanese/Cell cycle control phosphatase"/>
    <property type="match status" value="1"/>
</dbReference>
<protein>
    <recommendedName>
        <fullName evidence="2">Rhodanese domain-containing protein</fullName>
    </recommendedName>
</protein>
<dbReference type="SMART" id="SM00450">
    <property type="entry name" value="RHOD"/>
    <property type="match status" value="1"/>
</dbReference>
<dbReference type="CDD" id="cd00158">
    <property type="entry name" value="RHOD"/>
    <property type="match status" value="1"/>
</dbReference>
<feature type="chain" id="PRO_5022216837" description="Rhodanese domain-containing protein" evidence="1">
    <location>
        <begin position="26"/>
        <end position="143"/>
    </location>
</feature>
<dbReference type="EMBL" id="BJYS01000016">
    <property type="protein sequence ID" value="GEO04597.1"/>
    <property type="molecule type" value="Genomic_DNA"/>
</dbReference>
<feature type="domain" description="Rhodanese" evidence="2">
    <location>
        <begin position="53"/>
        <end position="143"/>
    </location>
</feature>
<dbReference type="Proteomes" id="UP000321532">
    <property type="component" value="Unassembled WGS sequence"/>
</dbReference>
<gene>
    <name evidence="3" type="ORF">AAE02nite_22610</name>
</gene>
<evidence type="ECO:0000259" key="2">
    <source>
        <dbReference type="PROSITE" id="PS50206"/>
    </source>
</evidence>